<proteinExistence type="predicted"/>
<organism evidence="1">
    <name type="scientific">viral metagenome</name>
    <dbReference type="NCBI Taxonomy" id="1070528"/>
    <lineage>
        <taxon>unclassified sequences</taxon>
        <taxon>metagenomes</taxon>
        <taxon>organismal metagenomes</taxon>
    </lineage>
</organism>
<sequence length="310" mass="37322">MLTNDTINFGKYNGKTLGHVLKDRKYCMWLKGEEWFRESHTYLFNRINEYKPRSYFVSPTTECTDFLSDYEFFNLKKIEDVELPLTESEKSCYSYYLEMIEGLKNSIYIRLEDDDENPYDIKAPVRWLKKFEKVYGIPRVEFKEFLASYDLINIPYIVERIKKEGGIEYKGAQSFLIAKERSLKQEKWWETILKKKYGESLTVQYVFEKCIFDFLNIDTHTIFECKLGLKDFCEDQHRKYKLVLEKYRIVYLISKDCVIDMEQRKIFTTKLDKYEKYFINISKPSYLDLLIIDQKFETVVVEDLTVLFGT</sequence>
<protein>
    <submittedName>
        <fullName evidence="1">Uncharacterized protein</fullName>
    </submittedName>
</protein>
<reference evidence="1" key="1">
    <citation type="journal article" date="2020" name="Nature">
        <title>Giant virus diversity and host interactions through global metagenomics.</title>
        <authorList>
            <person name="Schulz F."/>
            <person name="Roux S."/>
            <person name="Paez-Espino D."/>
            <person name="Jungbluth S."/>
            <person name="Walsh D.A."/>
            <person name="Denef V.J."/>
            <person name="McMahon K.D."/>
            <person name="Konstantinidis K.T."/>
            <person name="Eloe-Fadrosh E.A."/>
            <person name="Kyrpides N.C."/>
            <person name="Woyke T."/>
        </authorList>
    </citation>
    <scope>NUCLEOTIDE SEQUENCE</scope>
    <source>
        <strain evidence="1">GVMAG-S-1016713-169</strain>
    </source>
</reference>
<dbReference type="AlphaFoldDB" id="A0A6C0LYL3"/>
<dbReference type="EMBL" id="MN740577">
    <property type="protein sequence ID" value="QHU34674.1"/>
    <property type="molecule type" value="Genomic_DNA"/>
</dbReference>
<accession>A0A6C0LYL3</accession>
<name>A0A6C0LYL3_9ZZZZ</name>
<evidence type="ECO:0000313" key="1">
    <source>
        <dbReference type="EMBL" id="QHU34674.1"/>
    </source>
</evidence>